<dbReference type="KEGG" id="muo:115475989"/>
<dbReference type="PANTHER" id="PTHR10624">
    <property type="entry name" value="UROKINASE PLASMINOGEN ACTIVATOR SURFACE RECEPTOR-RELATED"/>
    <property type="match status" value="1"/>
</dbReference>
<keyword evidence="3" id="KW-0336">GPI-anchor</keyword>
<feature type="domain" description="UPAR/Ly6" evidence="9">
    <location>
        <begin position="147"/>
        <end position="238"/>
    </location>
</feature>
<dbReference type="RefSeq" id="XP_030067937.1">
    <property type="nucleotide sequence ID" value="XM_030212077.1"/>
</dbReference>
<keyword evidence="2" id="KW-1003">Cell membrane</keyword>
<dbReference type="GeneID" id="115475989"/>
<dbReference type="InterPro" id="IPR016054">
    <property type="entry name" value="LY6_UPA_recep-like"/>
</dbReference>
<feature type="signal peptide" evidence="8">
    <location>
        <begin position="1"/>
        <end position="26"/>
    </location>
</feature>
<evidence type="ECO:0000256" key="1">
    <source>
        <dbReference type="ARBA" id="ARBA00004609"/>
    </source>
</evidence>
<proteinExistence type="predicted"/>
<evidence type="ECO:0000256" key="8">
    <source>
        <dbReference type="SAM" id="SignalP"/>
    </source>
</evidence>
<gene>
    <name evidence="11" type="primary">LOC115475989</name>
</gene>
<dbReference type="InterPro" id="IPR045860">
    <property type="entry name" value="Snake_toxin-like_sf"/>
</dbReference>
<evidence type="ECO:0000256" key="4">
    <source>
        <dbReference type="ARBA" id="ARBA00022729"/>
    </source>
</evidence>
<dbReference type="Gene3D" id="2.10.60.10">
    <property type="entry name" value="CD59"/>
    <property type="match status" value="2"/>
</dbReference>
<feature type="chain" id="PRO_5028461520" evidence="8">
    <location>
        <begin position="27"/>
        <end position="239"/>
    </location>
</feature>
<dbReference type="SUPFAM" id="SSF57302">
    <property type="entry name" value="Snake toxin-like"/>
    <property type="match status" value="2"/>
</dbReference>
<keyword evidence="7" id="KW-0449">Lipoprotein</keyword>
<evidence type="ECO:0000256" key="3">
    <source>
        <dbReference type="ARBA" id="ARBA00022622"/>
    </source>
</evidence>
<name>A0A6P7YKF1_9AMPH</name>
<evidence type="ECO:0000256" key="6">
    <source>
        <dbReference type="ARBA" id="ARBA00023180"/>
    </source>
</evidence>
<reference evidence="11" key="1">
    <citation type="submission" date="2025-08" db="UniProtKB">
        <authorList>
            <consortium name="RefSeq"/>
        </authorList>
    </citation>
    <scope>IDENTIFICATION</scope>
</reference>
<dbReference type="OrthoDB" id="9834667at2759"/>
<protein>
    <submittedName>
        <fullName evidence="11">Ly6/PLAUR domain-containing protein 3-like isoform X1</fullName>
    </submittedName>
</protein>
<evidence type="ECO:0000313" key="10">
    <source>
        <dbReference type="Proteomes" id="UP000515156"/>
    </source>
</evidence>
<feature type="domain" description="UPAR/Ly6" evidence="9">
    <location>
        <begin position="40"/>
        <end position="139"/>
    </location>
</feature>
<evidence type="ECO:0000256" key="7">
    <source>
        <dbReference type="ARBA" id="ARBA00023288"/>
    </source>
</evidence>
<organism evidence="10 11">
    <name type="scientific">Microcaecilia unicolor</name>
    <dbReference type="NCBI Taxonomy" id="1415580"/>
    <lineage>
        <taxon>Eukaryota</taxon>
        <taxon>Metazoa</taxon>
        <taxon>Chordata</taxon>
        <taxon>Craniata</taxon>
        <taxon>Vertebrata</taxon>
        <taxon>Euteleostomi</taxon>
        <taxon>Amphibia</taxon>
        <taxon>Gymnophiona</taxon>
        <taxon>Siphonopidae</taxon>
        <taxon>Microcaecilia</taxon>
    </lineage>
</organism>
<keyword evidence="5" id="KW-0472">Membrane</keyword>
<evidence type="ECO:0000256" key="5">
    <source>
        <dbReference type="ARBA" id="ARBA00023136"/>
    </source>
</evidence>
<dbReference type="Proteomes" id="UP000515156">
    <property type="component" value="Chromosome 8"/>
</dbReference>
<dbReference type="CDD" id="cd23562">
    <property type="entry name" value="TFP_LU_ECD_LYPD3_rpt1"/>
    <property type="match status" value="1"/>
</dbReference>
<dbReference type="SMART" id="SM00134">
    <property type="entry name" value="LU"/>
    <property type="match status" value="2"/>
</dbReference>
<evidence type="ECO:0000313" key="11">
    <source>
        <dbReference type="RefSeq" id="XP_030067937.1"/>
    </source>
</evidence>
<dbReference type="GO" id="GO:0005886">
    <property type="term" value="C:plasma membrane"/>
    <property type="evidence" value="ECO:0007669"/>
    <property type="project" value="UniProtKB-SubCell"/>
</dbReference>
<keyword evidence="10" id="KW-1185">Reference proteome</keyword>
<keyword evidence="6" id="KW-0325">Glycoprotein</keyword>
<dbReference type="Pfam" id="PF00021">
    <property type="entry name" value="UPAR_LY6"/>
    <property type="match status" value="2"/>
</dbReference>
<keyword evidence="4 8" id="KW-0732">Signal</keyword>
<comment type="subcellular location">
    <subcellularLocation>
        <location evidence="1">Cell membrane</location>
        <topology evidence="1">Lipid-anchor</topology>
        <topology evidence="1">GPI-anchor</topology>
    </subcellularLocation>
</comment>
<dbReference type="AlphaFoldDB" id="A0A6P7YKF1"/>
<dbReference type="PANTHER" id="PTHR10624:SF8">
    <property type="entry name" value="LY6_PLAUR DOMAIN-CONTAINING PROTEIN 3"/>
    <property type="match status" value="1"/>
</dbReference>
<evidence type="ECO:0000256" key="2">
    <source>
        <dbReference type="ARBA" id="ARBA00022475"/>
    </source>
</evidence>
<evidence type="ECO:0000259" key="9">
    <source>
        <dbReference type="SMART" id="SM00134"/>
    </source>
</evidence>
<sequence length="239" mass="26301">MLRCKGTMLCIWYSLCTLYHCKEVHGFSSSFPVLYLIGGLDCYSCTEEGDSRCSAKDTNIIQCGPAMNICIDYLYVASTANLTLTLWKKGCSSGPTMKWNDEILDEHLQHKVEARACSTSLCNNDVMNFPSLTPTGSATDFDNQNGMECYSCLSFSKDQCSPQNAGTIKCTGHMTQCYEGNETVSINNGYPPQTFYIKSCAKESVCFVGYSYPPDEPMTYEGHGSCCNGKLCNGPDIVL</sequence>
<dbReference type="GO" id="GO:0098552">
    <property type="term" value="C:side of membrane"/>
    <property type="evidence" value="ECO:0007669"/>
    <property type="project" value="UniProtKB-KW"/>
</dbReference>
<accession>A0A6P7YKF1</accession>
<dbReference type="CDD" id="cd23566">
    <property type="entry name" value="TFP_LU_ECD_LYPD5_rpt2"/>
    <property type="match status" value="1"/>
</dbReference>
<dbReference type="InParanoid" id="A0A6P7YKF1"/>